<reference evidence="2 3" key="1">
    <citation type="submission" date="2020-08" db="EMBL/GenBank/DDBJ databases">
        <title>Genomic Encyclopedia of Type Strains, Phase IV (KMG-IV): sequencing the most valuable type-strain genomes for metagenomic binning, comparative biology and taxonomic classification.</title>
        <authorList>
            <person name="Goeker M."/>
        </authorList>
    </citation>
    <scope>NUCLEOTIDE SEQUENCE [LARGE SCALE GENOMIC DNA]</scope>
    <source>
        <strain evidence="2 3">DSM 23958</strain>
    </source>
</reference>
<feature type="region of interest" description="Disordered" evidence="1">
    <location>
        <begin position="141"/>
        <end position="199"/>
    </location>
</feature>
<name>A0A840S573_9BURK</name>
<feature type="region of interest" description="Disordered" evidence="1">
    <location>
        <begin position="211"/>
        <end position="234"/>
    </location>
</feature>
<dbReference type="Proteomes" id="UP000554837">
    <property type="component" value="Unassembled WGS sequence"/>
</dbReference>
<protein>
    <submittedName>
        <fullName evidence="2">Uncharacterized protein</fullName>
    </submittedName>
</protein>
<keyword evidence="3" id="KW-1185">Reference proteome</keyword>
<proteinExistence type="predicted"/>
<evidence type="ECO:0000256" key="1">
    <source>
        <dbReference type="SAM" id="MobiDB-lite"/>
    </source>
</evidence>
<dbReference type="EMBL" id="JACHHO010000001">
    <property type="protein sequence ID" value="MBB5203781.1"/>
    <property type="molecule type" value="Genomic_DNA"/>
</dbReference>
<gene>
    <name evidence="2" type="ORF">HNQ51_001074</name>
</gene>
<comment type="caution">
    <text evidence="2">The sequence shown here is derived from an EMBL/GenBank/DDBJ whole genome shotgun (WGS) entry which is preliminary data.</text>
</comment>
<feature type="compositionally biased region" description="Low complexity" evidence="1">
    <location>
        <begin position="142"/>
        <end position="156"/>
    </location>
</feature>
<organism evidence="2 3">
    <name type="scientific">Inhella inkyongensis</name>
    <dbReference type="NCBI Taxonomy" id="392593"/>
    <lineage>
        <taxon>Bacteria</taxon>
        <taxon>Pseudomonadati</taxon>
        <taxon>Pseudomonadota</taxon>
        <taxon>Betaproteobacteria</taxon>
        <taxon>Burkholderiales</taxon>
        <taxon>Sphaerotilaceae</taxon>
        <taxon>Inhella</taxon>
    </lineage>
</organism>
<accession>A0A840S573</accession>
<evidence type="ECO:0000313" key="3">
    <source>
        <dbReference type="Proteomes" id="UP000554837"/>
    </source>
</evidence>
<feature type="compositionally biased region" description="Polar residues" evidence="1">
    <location>
        <begin position="224"/>
        <end position="234"/>
    </location>
</feature>
<evidence type="ECO:0000313" key="2">
    <source>
        <dbReference type="EMBL" id="MBB5203781.1"/>
    </source>
</evidence>
<dbReference type="AlphaFoldDB" id="A0A840S573"/>
<sequence>MSGSPRGLQPRTPTPFLFVSPKRNGGKRKATPMRSPSLRLGSPPPAPKALSFRRHKQPAWAVCVRRQVLAPEGTGRNALRSLRSLRLNGRPEPEVEVRWRARPQSLRFSAAHRGPRETERPIEVRAVRYSAVGCWGSPYAKPSSAGAWGSARSAPPQQTRRGRSSEASLRAQRVPRRPQDLSSAGNRSPQASGAGIGGRLSLSPFLFGEAKRKGSGCGVEDPTGSHQKNPQWLR</sequence>
<feature type="compositionally biased region" description="Polar residues" evidence="1">
    <location>
        <begin position="180"/>
        <end position="191"/>
    </location>
</feature>
<feature type="compositionally biased region" description="Low complexity" evidence="1">
    <location>
        <begin position="32"/>
        <end position="41"/>
    </location>
</feature>
<feature type="region of interest" description="Disordered" evidence="1">
    <location>
        <begin position="1"/>
        <end position="53"/>
    </location>
</feature>